<evidence type="ECO:0000259" key="1">
    <source>
        <dbReference type="Pfam" id="PF23763"/>
    </source>
</evidence>
<proteinExistence type="predicted"/>
<dbReference type="InterPro" id="IPR006626">
    <property type="entry name" value="PbH1"/>
</dbReference>
<evidence type="ECO:0000313" key="3">
    <source>
        <dbReference type="Proteomes" id="UP001139365"/>
    </source>
</evidence>
<feature type="domain" description="GLAA-B beta-barrel" evidence="1">
    <location>
        <begin position="121"/>
        <end position="204"/>
    </location>
</feature>
<dbReference type="SUPFAM" id="SSF51126">
    <property type="entry name" value="Pectin lyase-like"/>
    <property type="match status" value="1"/>
</dbReference>
<dbReference type="Pfam" id="PF23763">
    <property type="entry name" value="Beta-barrel_GLAA-B_I"/>
    <property type="match status" value="1"/>
</dbReference>
<dbReference type="Proteomes" id="UP001139365">
    <property type="component" value="Unassembled WGS sequence"/>
</dbReference>
<gene>
    <name evidence="2" type="ORF">MR241_09375</name>
</gene>
<dbReference type="InterPro" id="IPR011050">
    <property type="entry name" value="Pectin_lyase_fold/virulence"/>
</dbReference>
<name>A0AAE3FHF2_9BACT</name>
<dbReference type="InterPro" id="IPR057275">
    <property type="entry name" value="Beta-barrel_GLAA-B_I"/>
</dbReference>
<protein>
    <recommendedName>
        <fullName evidence="1">GLAA-B beta-barrel domain-containing protein</fullName>
    </recommendedName>
</protein>
<organism evidence="2 3">
    <name type="scientific">Candidatus Colimorpha enterica</name>
    <dbReference type="NCBI Taxonomy" id="3083063"/>
    <lineage>
        <taxon>Bacteria</taxon>
        <taxon>Pseudomonadati</taxon>
        <taxon>Bacteroidota</taxon>
        <taxon>Bacteroidia</taxon>
        <taxon>Bacteroidales</taxon>
        <taxon>Candidatus Colimorpha</taxon>
    </lineage>
</organism>
<accession>A0AAE3FHF2</accession>
<sequence length="584" mass="65451">MDNTKVIELQSFGILPDTEDDYTEKLNKLFRENPENTVFRFEKGIYRFHHGSAARRHYAMTSCVPGIRSPLLMLSGMKNVVIDGGGAKFLFYGYVMPLAIEDCCGITLKNFTVDWEKPTGAEGVVTAKSTDYIDVKIDRHLFPCKVQNFSLFFDIGDGQESEITYGRHVAYDSQTNTVTQNCADRIRFRGAEQVSEDVFRLYVAEVMRDDIPPYVGNTIVLNHSKCSEAGIFAENCENTVCEDITMHSADGIGMLFQFCRGISAKRIDFVPNIAAGRRVICACDGGFHIACCSGDVLIEDCRFHGLQNDPVEIHGIYASVKKQTAPDTLLCEFLHPNSTNYKYWAKPGQTVTFMTRKNMKTAAEAAVKSYRLVADSLFELVLEAPLPDINIKNEAILADNYDNSPSVTVRNNHFGACRARGLLLVTPKPVVIEDNIFESGGAAIMLSNDTSFWYNSGCCTDVTVRNNVFSDACFLSTFQFSYAVITVRPDILRPAADIPFNRGIVIENNLFMSSDTPILYAFATEGLVFRHNRIFRTDRVPTKYFGKSLFTLKYCRNALISDNPTVGGFSLEEMRHESTTFRKK</sequence>
<evidence type="ECO:0000313" key="2">
    <source>
        <dbReference type="EMBL" id="MCI5756486.1"/>
    </source>
</evidence>
<comment type="caution">
    <text evidence="2">The sequence shown here is derived from an EMBL/GenBank/DDBJ whole genome shotgun (WGS) entry which is preliminary data.</text>
</comment>
<dbReference type="Gene3D" id="2.160.20.10">
    <property type="entry name" value="Single-stranded right-handed beta-helix, Pectin lyase-like"/>
    <property type="match status" value="2"/>
</dbReference>
<reference evidence="2 3" key="1">
    <citation type="submission" date="2022-03" db="EMBL/GenBank/DDBJ databases">
        <title>Metagenome-assembled genomes from swine fecal metagenomes.</title>
        <authorList>
            <person name="Holman D.B."/>
            <person name="Kommadath A."/>
        </authorList>
    </citation>
    <scope>NUCLEOTIDE SEQUENCE [LARGE SCALE GENOMIC DNA]</scope>
    <source>
        <strain evidence="2">SUG147</strain>
    </source>
</reference>
<dbReference type="InterPro" id="IPR012334">
    <property type="entry name" value="Pectin_lyas_fold"/>
</dbReference>
<dbReference type="AlphaFoldDB" id="A0AAE3FHF2"/>
<dbReference type="SMART" id="SM00710">
    <property type="entry name" value="PbH1"/>
    <property type="match status" value="5"/>
</dbReference>
<dbReference type="EMBL" id="JALEMU010000156">
    <property type="protein sequence ID" value="MCI5756486.1"/>
    <property type="molecule type" value="Genomic_DNA"/>
</dbReference>